<proteinExistence type="predicted"/>
<dbReference type="EMBL" id="AYSA01000508">
    <property type="protein sequence ID" value="ESZ91375.1"/>
    <property type="molecule type" value="Genomic_DNA"/>
</dbReference>
<protein>
    <submittedName>
        <fullName evidence="1">Uncharacterized protein</fullName>
    </submittedName>
</protein>
<name>W9CA11_SCLBF</name>
<dbReference type="HOGENOM" id="CLU_2456048_0_0_1"/>
<comment type="caution">
    <text evidence="1">The sequence shown here is derived from an EMBL/GenBank/DDBJ whole genome shotgun (WGS) entry which is preliminary data.</text>
</comment>
<organism evidence="1 2">
    <name type="scientific">Sclerotinia borealis (strain F-4128)</name>
    <dbReference type="NCBI Taxonomy" id="1432307"/>
    <lineage>
        <taxon>Eukaryota</taxon>
        <taxon>Fungi</taxon>
        <taxon>Dikarya</taxon>
        <taxon>Ascomycota</taxon>
        <taxon>Pezizomycotina</taxon>
        <taxon>Leotiomycetes</taxon>
        <taxon>Helotiales</taxon>
        <taxon>Sclerotiniaceae</taxon>
        <taxon>Sclerotinia</taxon>
    </lineage>
</organism>
<dbReference type="OrthoDB" id="5327951at2759"/>
<dbReference type="Proteomes" id="UP000019487">
    <property type="component" value="Unassembled WGS sequence"/>
</dbReference>
<dbReference type="AlphaFoldDB" id="W9CA11"/>
<gene>
    <name evidence="1" type="ORF">SBOR_8227</name>
</gene>
<accession>W9CA11</accession>
<reference evidence="1 2" key="1">
    <citation type="journal article" date="2014" name="Genome Announc.">
        <title>Draft genome sequence of Sclerotinia borealis, a psychrophilic plant pathogenic fungus.</title>
        <authorList>
            <person name="Mardanov A.V."/>
            <person name="Beletsky A.V."/>
            <person name="Kadnikov V.V."/>
            <person name="Ignatov A.N."/>
            <person name="Ravin N.V."/>
        </authorList>
    </citation>
    <scope>NUCLEOTIDE SEQUENCE [LARGE SCALE GENOMIC DNA]</scope>
    <source>
        <strain evidence="2">F-4157</strain>
    </source>
</reference>
<evidence type="ECO:0000313" key="1">
    <source>
        <dbReference type="EMBL" id="ESZ91375.1"/>
    </source>
</evidence>
<keyword evidence="2" id="KW-1185">Reference proteome</keyword>
<sequence length="89" mass="10214">MRPTILPSMWISSKDIVLSHKSLSISTYSLPYVERYRNEDEFNLGGSFADIRNPEALAQSRAPGYCSLDEGFDDENGEYMRSWELCINE</sequence>
<evidence type="ECO:0000313" key="2">
    <source>
        <dbReference type="Proteomes" id="UP000019487"/>
    </source>
</evidence>